<evidence type="ECO:0000256" key="4">
    <source>
        <dbReference type="ARBA" id="ARBA00022475"/>
    </source>
</evidence>
<evidence type="ECO:0000256" key="10">
    <source>
        <dbReference type="RuleBase" id="RU362002"/>
    </source>
</evidence>
<evidence type="ECO:0000256" key="11">
    <source>
        <dbReference type="SAM" id="SignalP"/>
    </source>
</evidence>
<dbReference type="GO" id="GO:0008519">
    <property type="term" value="F:ammonium channel activity"/>
    <property type="evidence" value="ECO:0007669"/>
    <property type="project" value="InterPro"/>
</dbReference>
<dbReference type="FunFam" id="1.10.3430.10:FF:000007">
    <property type="entry name" value="Ammonium transporter"/>
    <property type="match status" value="1"/>
</dbReference>
<dbReference type="EMBL" id="CADILN010000004">
    <property type="protein sequence ID" value="CAB4049947.1"/>
    <property type="molecule type" value="Genomic_DNA"/>
</dbReference>
<feature type="transmembrane region" description="Helical" evidence="10">
    <location>
        <begin position="448"/>
        <end position="468"/>
    </location>
</feature>
<feature type="transmembrane region" description="Helical" evidence="10">
    <location>
        <begin position="329"/>
        <end position="348"/>
    </location>
</feature>
<dbReference type="InterPro" id="IPR018047">
    <property type="entry name" value="Ammonium_transpt_CS"/>
</dbReference>
<feature type="domain" description="Ammonium transporter AmtB-like" evidence="12">
    <location>
        <begin position="101"/>
        <end position="496"/>
    </location>
</feature>
<dbReference type="PANTHER" id="PTHR43029">
    <property type="entry name" value="AMMONIUM TRANSPORTER MEP2"/>
    <property type="match status" value="1"/>
</dbReference>
<organism evidence="13 14">
    <name type="scientific">Paraburkholderia phenoliruptrix</name>
    <dbReference type="NCBI Taxonomy" id="252970"/>
    <lineage>
        <taxon>Bacteria</taxon>
        <taxon>Pseudomonadati</taxon>
        <taxon>Pseudomonadota</taxon>
        <taxon>Betaproteobacteria</taxon>
        <taxon>Burkholderiales</taxon>
        <taxon>Burkholderiaceae</taxon>
        <taxon>Paraburkholderia</taxon>
    </lineage>
</organism>
<dbReference type="Gene3D" id="1.10.3430.10">
    <property type="entry name" value="Ammonium transporter AmtB like domains"/>
    <property type="match status" value="1"/>
</dbReference>
<feature type="transmembrane region" description="Helical" evidence="10">
    <location>
        <begin position="360"/>
        <end position="381"/>
    </location>
</feature>
<comment type="similarity">
    <text evidence="2 10">Belongs to the ammonia transporter channel (TC 1.A.11.2) family.</text>
</comment>
<sequence length="498" mass="50741">MRKLLMSLLMAGSLLAGGIGAALADDASAPVAASAAASDTAASAPAADASAAPAASAPADASAAPAASAAAAAPAASDAAPAAPTAPFSVDSSKINSGDTAWMLTSTALVLFMTIPGLALFYGGMVRKKNVLATLMQSFAITCLVTIIWAVVGYSLAFTPGGSFIGGFSRFFMAGMNYIKGDKATTLTVSHLAPTIPETVYFVYQMTFAIITPALITGAFADRMKFSAMLVFMSLWSIIVYAPIAHMVWEPTGWLATAGILDFAGGTVVHINAGIAGLVCCLVLGKRIGYGREAMAPHNLTLTLIGGAMLWVGWFGFNAGSAVAADGRAGFAMFATQVATAAAALAWMFAEWAAKGKPSVLGIVSGAVAGLVAITPASGFVGMTGSLVIGIVAGVVCFWSATWLKHKLGYDDSLDAFGVHCIGGIVGALLTGVFAVKDIGGFDGSLVLQAKGVVTTLVYSGVVSFILLKIIDMVMGIRVTEEQEREGLDVSLHGEHVE</sequence>
<keyword evidence="7 10" id="KW-0472">Membrane</keyword>
<dbReference type="SUPFAM" id="SSF111352">
    <property type="entry name" value="Ammonium transporter"/>
    <property type="match status" value="1"/>
</dbReference>
<evidence type="ECO:0000256" key="5">
    <source>
        <dbReference type="ARBA" id="ARBA00022692"/>
    </source>
</evidence>
<feature type="transmembrane region" description="Helical" evidence="10">
    <location>
        <begin position="296"/>
        <end position="317"/>
    </location>
</feature>
<gene>
    <name evidence="13" type="primary">amtB_2</name>
    <name evidence="13" type="ORF">LMG9964_03609</name>
</gene>
<protein>
    <recommendedName>
        <fullName evidence="9 10">Ammonium transporter</fullName>
    </recommendedName>
</protein>
<feature type="transmembrane region" description="Helical" evidence="10">
    <location>
        <begin position="201"/>
        <end position="221"/>
    </location>
</feature>
<dbReference type="NCBIfam" id="TIGR00836">
    <property type="entry name" value="amt"/>
    <property type="match status" value="1"/>
</dbReference>
<keyword evidence="11" id="KW-0732">Signal</keyword>
<proteinExistence type="inferred from homology"/>
<accession>A0A6J5K8J0</accession>
<evidence type="ECO:0000313" key="13">
    <source>
        <dbReference type="EMBL" id="CAB4049947.1"/>
    </source>
</evidence>
<feature type="transmembrane region" description="Helical" evidence="10">
    <location>
        <begin position="228"/>
        <end position="249"/>
    </location>
</feature>
<feature type="transmembrane region" description="Helical" evidence="10">
    <location>
        <begin position="101"/>
        <end position="123"/>
    </location>
</feature>
<dbReference type="InterPro" id="IPR029020">
    <property type="entry name" value="Ammonium/urea_transptr"/>
</dbReference>
<reference evidence="13 14" key="1">
    <citation type="submission" date="2020-04" db="EMBL/GenBank/DDBJ databases">
        <authorList>
            <person name="De Canck E."/>
        </authorList>
    </citation>
    <scope>NUCLEOTIDE SEQUENCE [LARGE SCALE GENOMIC DNA]</scope>
    <source>
        <strain evidence="13 14">LMG 9964</strain>
    </source>
</reference>
<dbReference type="InterPro" id="IPR001905">
    <property type="entry name" value="Ammonium_transpt"/>
</dbReference>
<dbReference type="RefSeq" id="WP_015001510.1">
    <property type="nucleotide sequence ID" value="NZ_CADILN010000004.1"/>
</dbReference>
<keyword evidence="4" id="KW-1003">Cell membrane</keyword>
<dbReference type="Pfam" id="PF00909">
    <property type="entry name" value="Ammonium_transp"/>
    <property type="match status" value="1"/>
</dbReference>
<keyword evidence="6 10" id="KW-1133">Transmembrane helix</keyword>
<evidence type="ECO:0000259" key="12">
    <source>
        <dbReference type="Pfam" id="PF00909"/>
    </source>
</evidence>
<feature type="transmembrane region" description="Helical" evidence="10">
    <location>
        <begin position="387"/>
        <end position="404"/>
    </location>
</feature>
<evidence type="ECO:0000313" key="14">
    <source>
        <dbReference type="Proteomes" id="UP000494102"/>
    </source>
</evidence>
<keyword evidence="5 10" id="KW-0812">Transmembrane</keyword>
<feature type="signal peptide" evidence="11">
    <location>
        <begin position="1"/>
        <end position="24"/>
    </location>
</feature>
<keyword evidence="8 10" id="KW-0924">Ammonia transport</keyword>
<dbReference type="AlphaFoldDB" id="A0A6J5K8J0"/>
<feature type="chain" id="PRO_5026684687" description="Ammonium transporter" evidence="11">
    <location>
        <begin position="25"/>
        <end position="498"/>
    </location>
</feature>
<evidence type="ECO:0000256" key="2">
    <source>
        <dbReference type="ARBA" id="ARBA00005887"/>
    </source>
</evidence>
<name>A0A6J5K8J0_9BURK</name>
<feature type="transmembrane region" description="Helical" evidence="10">
    <location>
        <begin position="416"/>
        <end position="436"/>
    </location>
</feature>
<dbReference type="PANTHER" id="PTHR43029:SF10">
    <property type="entry name" value="AMMONIUM TRANSPORTER MEP2"/>
    <property type="match status" value="1"/>
</dbReference>
<dbReference type="GO" id="GO:0005886">
    <property type="term" value="C:plasma membrane"/>
    <property type="evidence" value="ECO:0007669"/>
    <property type="project" value="UniProtKB-SubCell"/>
</dbReference>
<evidence type="ECO:0000256" key="6">
    <source>
        <dbReference type="ARBA" id="ARBA00022989"/>
    </source>
</evidence>
<evidence type="ECO:0000256" key="7">
    <source>
        <dbReference type="ARBA" id="ARBA00023136"/>
    </source>
</evidence>
<dbReference type="Proteomes" id="UP000494102">
    <property type="component" value="Unassembled WGS sequence"/>
</dbReference>
<feature type="transmembrane region" description="Helical" evidence="10">
    <location>
        <begin position="255"/>
        <end position="284"/>
    </location>
</feature>
<evidence type="ECO:0000256" key="1">
    <source>
        <dbReference type="ARBA" id="ARBA00004651"/>
    </source>
</evidence>
<feature type="transmembrane region" description="Helical" evidence="10">
    <location>
        <begin position="135"/>
        <end position="157"/>
    </location>
</feature>
<evidence type="ECO:0000256" key="3">
    <source>
        <dbReference type="ARBA" id="ARBA00022448"/>
    </source>
</evidence>
<keyword evidence="3 10" id="KW-0813">Transport</keyword>
<evidence type="ECO:0000256" key="9">
    <source>
        <dbReference type="ARBA" id="ARBA00050025"/>
    </source>
</evidence>
<dbReference type="GeneID" id="27795495"/>
<dbReference type="InterPro" id="IPR024041">
    <property type="entry name" value="NH4_transpt_AmtB-like_dom"/>
</dbReference>
<comment type="subcellular location">
    <subcellularLocation>
        <location evidence="1 10">Cell membrane</location>
        <topology evidence="1 10">Multi-pass membrane protein</topology>
    </subcellularLocation>
</comment>
<dbReference type="PROSITE" id="PS01219">
    <property type="entry name" value="AMMONIUM_TRANSP"/>
    <property type="match status" value="1"/>
</dbReference>
<evidence type="ECO:0000256" key="8">
    <source>
        <dbReference type="ARBA" id="ARBA00023177"/>
    </source>
</evidence>